<reference evidence="2" key="1">
    <citation type="journal article" date="2016" name="Nature">
        <title>Genome evolution in the allotetraploid frog Xenopus laevis.</title>
        <authorList>
            <person name="Session A.M."/>
            <person name="Uno Y."/>
            <person name="Kwon T."/>
            <person name="Chapman J.A."/>
            <person name="Toyoda A."/>
            <person name="Takahashi S."/>
            <person name="Fukui A."/>
            <person name="Hikosaka A."/>
            <person name="Suzuki A."/>
            <person name="Kondo M."/>
            <person name="van Heeringen S.J."/>
            <person name="Quigley I."/>
            <person name="Heinz S."/>
            <person name="Ogino H."/>
            <person name="Ochi H."/>
            <person name="Hellsten U."/>
            <person name="Lyons J.B."/>
            <person name="Simakov O."/>
            <person name="Putnam N."/>
            <person name="Stites J."/>
            <person name="Kuroki Y."/>
            <person name="Tanaka T."/>
            <person name="Michiue T."/>
            <person name="Watanabe M."/>
            <person name="Bogdanovic O."/>
            <person name="Lister R."/>
            <person name="Georgiou G."/>
            <person name="Paranjpe S.S."/>
            <person name="van Kruijsbergen I."/>
            <person name="Shu S."/>
            <person name="Carlson J."/>
            <person name="Kinoshita T."/>
            <person name="Ohta Y."/>
            <person name="Mawaribuchi S."/>
            <person name="Jenkins J."/>
            <person name="Grimwood J."/>
            <person name="Schmutz J."/>
            <person name="Mitros T."/>
            <person name="Mozaffari S.V."/>
            <person name="Suzuki Y."/>
            <person name="Haramoto Y."/>
            <person name="Yamamoto T.S."/>
            <person name="Takagi C."/>
            <person name="Heald R."/>
            <person name="Miller K."/>
            <person name="Haudenschild C."/>
            <person name="Kitzman J."/>
            <person name="Nakayama T."/>
            <person name="Izutsu Y."/>
            <person name="Robert J."/>
            <person name="Fortriede J."/>
            <person name="Burns K."/>
            <person name="Lotay V."/>
            <person name="Karimi K."/>
            <person name="Yasuoka Y."/>
            <person name="Dichmann D.S."/>
            <person name="Flajnik M.F."/>
            <person name="Houston D.W."/>
            <person name="Shendure J."/>
            <person name="DuPasquier L."/>
            <person name="Vize P.D."/>
            <person name="Zorn A.M."/>
            <person name="Ito M."/>
            <person name="Marcotte E.M."/>
            <person name="Wallingford J.B."/>
            <person name="Ito Y."/>
            <person name="Asashima M."/>
            <person name="Ueno N."/>
            <person name="Matsuda Y."/>
            <person name="Veenstra G.J."/>
            <person name="Fujiyama A."/>
            <person name="Harland R.M."/>
            <person name="Taira M."/>
            <person name="Rokhsar D.S."/>
        </authorList>
    </citation>
    <scope>NUCLEOTIDE SEQUENCE [LARGE SCALE GENOMIC DNA]</scope>
    <source>
        <strain evidence="2">J</strain>
    </source>
</reference>
<dbReference type="Proteomes" id="UP000694892">
    <property type="component" value="Chromosome 6S"/>
</dbReference>
<gene>
    <name evidence="1" type="ORF">XELAEV_18033122mg</name>
</gene>
<sequence>MHTLWSCPALRDYWDKALEILGELTKCESLNDPKVCLLNIQTGLGVDPHMTEFLNKALFQVRRLVTLNWKKPSPPVVDQWVAAMANLANTEYLLAKRKGRLDKFHRTWDPWLMKFPPKQYWWSDTVENVS</sequence>
<accession>A0A974CK75</accession>
<organism evidence="1 2">
    <name type="scientific">Xenopus laevis</name>
    <name type="common">African clawed frog</name>
    <dbReference type="NCBI Taxonomy" id="8355"/>
    <lineage>
        <taxon>Eukaryota</taxon>
        <taxon>Metazoa</taxon>
        <taxon>Chordata</taxon>
        <taxon>Craniata</taxon>
        <taxon>Vertebrata</taxon>
        <taxon>Euteleostomi</taxon>
        <taxon>Amphibia</taxon>
        <taxon>Batrachia</taxon>
        <taxon>Anura</taxon>
        <taxon>Pipoidea</taxon>
        <taxon>Pipidae</taxon>
        <taxon>Xenopodinae</taxon>
        <taxon>Xenopus</taxon>
        <taxon>Xenopus</taxon>
    </lineage>
</organism>
<name>A0A974CK75_XENLA</name>
<proteinExistence type="predicted"/>
<dbReference type="EMBL" id="CM004477">
    <property type="protein sequence ID" value="OCT74166.1"/>
    <property type="molecule type" value="Genomic_DNA"/>
</dbReference>
<protein>
    <submittedName>
        <fullName evidence="1">Uncharacterized protein</fullName>
    </submittedName>
</protein>
<evidence type="ECO:0000313" key="1">
    <source>
        <dbReference type="EMBL" id="OCT74166.1"/>
    </source>
</evidence>
<dbReference type="AlphaFoldDB" id="A0A974CK75"/>
<evidence type="ECO:0000313" key="2">
    <source>
        <dbReference type="Proteomes" id="UP000694892"/>
    </source>
</evidence>